<dbReference type="Gene3D" id="2.60.40.1080">
    <property type="match status" value="1"/>
</dbReference>
<accession>A0A5J4U0J6</accession>
<evidence type="ECO:0000313" key="3">
    <source>
        <dbReference type="EMBL" id="KAA6363532.1"/>
    </source>
</evidence>
<dbReference type="InterPro" id="IPR008964">
    <property type="entry name" value="Invasin/intimin_cell_adhesion"/>
</dbReference>
<evidence type="ECO:0000256" key="1">
    <source>
        <dbReference type="SAM" id="MobiDB-lite"/>
    </source>
</evidence>
<organism evidence="3 4">
    <name type="scientific">Streblomastix strix</name>
    <dbReference type="NCBI Taxonomy" id="222440"/>
    <lineage>
        <taxon>Eukaryota</taxon>
        <taxon>Metamonada</taxon>
        <taxon>Preaxostyla</taxon>
        <taxon>Oxymonadida</taxon>
        <taxon>Streblomastigidae</taxon>
        <taxon>Streblomastix</taxon>
    </lineage>
</organism>
<name>A0A5J4U0J6_9EUKA</name>
<feature type="domain" description="BIG2" evidence="2">
    <location>
        <begin position="229"/>
        <end position="265"/>
    </location>
</feature>
<feature type="non-terminal residue" evidence="3">
    <location>
        <position position="429"/>
    </location>
</feature>
<dbReference type="Pfam" id="PF02368">
    <property type="entry name" value="Big_2"/>
    <property type="match status" value="1"/>
</dbReference>
<sequence>MNKILHPPKGKAKAKTLQQTVRRFASCLLVAVLCSYVTIPTLAFADTTDTQAQGAGSLAPLDEGDEGQDPGTGGGIDPGTGGGTDPGTGGGTDPGTGGGTDPGTGGGTDPGTGGGTDPVTGGGTDPGTGGGTDPGTGGGTDPGAGGTTDPGTGGEDDRPVLRELDLLAYSTDATGNWLSELSRNMEGSGYRLNGGIGEKGKQIRLRVNASWDDGRMFKQGDPNWLDVGGNFSWRSSNSAIATVSSTGVVTAVGDGEVTITVTAPSGISAPFYITVFGQDGAFVSSVEITDETGEEYGTTYINITSLEEGSIQFYVRLYYSDDTTQCNAPAASDYAASFTAGNVSWSLDSTEVGYINVASGNFIPQHDGRTQLRTTVTGADPTKGGIASDSVFINVATGTYEDGYLPSSELKIKITYSENETLIAKEETL</sequence>
<evidence type="ECO:0000259" key="2">
    <source>
        <dbReference type="Pfam" id="PF02368"/>
    </source>
</evidence>
<comment type="caution">
    <text evidence="3">The sequence shown here is derived from an EMBL/GenBank/DDBJ whole genome shotgun (WGS) entry which is preliminary data.</text>
</comment>
<dbReference type="SUPFAM" id="SSF49373">
    <property type="entry name" value="Invasin/intimin cell-adhesion fragments"/>
    <property type="match status" value="1"/>
</dbReference>
<dbReference type="InterPro" id="IPR003343">
    <property type="entry name" value="Big_2"/>
</dbReference>
<reference evidence="3 4" key="1">
    <citation type="submission" date="2019-03" db="EMBL/GenBank/DDBJ databases">
        <title>Single cell metagenomics reveals metabolic interactions within the superorganism composed of flagellate Streblomastix strix and complex community of Bacteroidetes bacteria on its surface.</title>
        <authorList>
            <person name="Treitli S.C."/>
            <person name="Kolisko M."/>
            <person name="Husnik F."/>
            <person name="Keeling P."/>
            <person name="Hampl V."/>
        </authorList>
    </citation>
    <scope>NUCLEOTIDE SEQUENCE [LARGE SCALE GENOMIC DNA]</scope>
    <source>
        <strain evidence="3">ST1C</strain>
    </source>
</reference>
<dbReference type="Proteomes" id="UP000324800">
    <property type="component" value="Unassembled WGS sequence"/>
</dbReference>
<protein>
    <recommendedName>
        <fullName evidence="2">BIG2 domain-containing protein</fullName>
    </recommendedName>
</protein>
<dbReference type="AlphaFoldDB" id="A0A5J4U0J6"/>
<feature type="compositionally biased region" description="Gly residues" evidence="1">
    <location>
        <begin position="70"/>
        <end position="153"/>
    </location>
</feature>
<feature type="region of interest" description="Disordered" evidence="1">
    <location>
        <begin position="54"/>
        <end position="158"/>
    </location>
</feature>
<proteinExistence type="predicted"/>
<gene>
    <name evidence="3" type="ORF">EZS28_040941</name>
</gene>
<evidence type="ECO:0000313" key="4">
    <source>
        <dbReference type="Proteomes" id="UP000324800"/>
    </source>
</evidence>
<dbReference type="EMBL" id="SNRW01022794">
    <property type="protein sequence ID" value="KAA6363532.1"/>
    <property type="molecule type" value="Genomic_DNA"/>
</dbReference>